<dbReference type="InterPro" id="IPR002397">
    <property type="entry name" value="Cyt_P450_B"/>
</dbReference>
<dbReference type="Pfam" id="PF00067">
    <property type="entry name" value="p450"/>
    <property type="match status" value="1"/>
</dbReference>
<dbReference type="CDD" id="cd11079">
    <property type="entry name" value="Cyp_unk"/>
    <property type="match status" value="1"/>
</dbReference>
<dbReference type="RefSeq" id="WP_169249891.1">
    <property type="nucleotide sequence ID" value="NZ_SPMZ01000055.1"/>
</dbReference>
<keyword evidence="3" id="KW-1185">Reference proteome</keyword>
<name>A0ABX1TMH6_9GAMM</name>
<organism evidence="2 3">
    <name type="scientific">Candidatus Competibacter phosphatis</name>
    <dbReference type="NCBI Taxonomy" id="221280"/>
    <lineage>
        <taxon>Bacteria</taxon>
        <taxon>Pseudomonadati</taxon>
        <taxon>Pseudomonadota</taxon>
        <taxon>Gammaproteobacteria</taxon>
        <taxon>Candidatus Competibacteraceae</taxon>
        <taxon>Candidatus Competibacter</taxon>
    </lineage>
</organism>
<evidence type="ECO:0000313" key="2">
    <source>
        <dbReference type="EMBL" id="NMQ20623.1"/>
    </source>
</evidence>
<comment type="caution">
    <text evidence="2">The sequence shown here is derived from an EMBL/GenBank/DDBJ whole genome shotgun (WGS) entry which is preliminary data.</text>
</comment>
<evidence type="ECO:0000256" key="1">
    <source>
        <dbReference type="ARBA" id="ARBA00010617"/>
    </source>
</evidence>
<dbReference type="PRINTS" id="PR00359">
    <property type="entry name" value="BP450"/>
</dbReference>
<dbReference type="PANTHER" id="PTHR46696:SF6">
    <property type="entry name" value="P450, PUTATIVE (EUROFUNG)-RELATED"/>
    <property type="match status" value="1"/>
</dbReference>
<accession>A0ABX1TMH6</accession>
<evidence type="ECO:0000313" key="3">
    <source>
        <dbReference type="Proteomes" id="UP000760480"/>
    </source>
</evidence>
<sequence>MNDQLEPDWDPRAEKVLRDPSAAYDEMRERCPVAYSDYLQWSLFRHEDITRVLNDHHTFSNVVSRHLSVPNGMDPPEHTAYRRLIESYFSPERMEAFESTCREIVADLVRNALAVGQVELMAEVALPFAVRVQCAFLGWPPTLHAPMVLWTQRKHEATRTQDRQALSEIAREFERFIDSLLESRLQAGAKPEDDITAALMHEKVGGQLLSKEKMVSILRNWTVGEVGTISAAVGILAHDLARHAELQEQLRAQPALLPEAIDEILRIQGPLPANRRIATRSVEISGRKFKAGERISLIWIAANRDGRVFEDPRAFRLNRDPSKNLLYGAGIHRCPGAPLARMELRLLMEALLERTTGIQPVPDQWPSQAVYPASGLATLPLRIR</sequence>
<reference evidence="2 3" key="1">
    <citation type="submission" date="2019-03" db="EMBL/GenBank/DDBJ databases">
        <title>Metabolic reconstructions from genomes of highly enriched 'Candidatus Accumulibacter' and 'Candidatus Competibacter' bioreactor populations.</title>
        <authorList>
            <person name="Annavajhala M.K."/>
            <person name="Welles L."/>
            <person name="Abbas B."/>
            <person name="Sorokin D."/>
            <person name="Park H."/>
            <person name="Van Loosdrecht M."/>
            <person name="Chandran K."/>
        </authorList>
    </citation>
    <scope>NUCLEOTIDE SEQUENCE [LARGE SCALE GENOMIC DNA]</scope>
    <source>
        <strain evidence="2 3">SBR_G</strain>
    </source>
</reference>
<comment type="similarity">
    <text evidence="1">Belongs to the cytochrome P450 family.</text>
</comment>
<dbReference type="Gene3D" id="1.10.630.10">
    <property type="entry name" value="Cytochrome P450"/>
    <property type="match status" value="1"/>
</dbReference>
<gene>
    <name evidence="2" type="ORF">E4P82_16325</name>
</gene>
<dbReference type="InterPro" id="IPR001128">
    <property type="entry name" value="Cyt_P450"/>
</dbReference>
<dbReference type="Proteomes" id="UP000760480">
    <property type="component" value="Unassembled WGS sequence"/>
</dbReference>
<proteinExistence type="inferred from homology"/>
<dbReference type="PANTHER" id="PTHR46696">
    <property type="entry name" value="P450, PUTATIVE (EUROFUNG)-RELATED"/>
    <property type="match status" value="1"/>
</dbReference>
<dbReference type="EMBL" id="SPMZ01000055">
    <property type="protein sequence ID" value="NMQ20623.1"/>
    <property type="molecule type" value="Genomic_DNA"/>
</dbReference>
<dbReference type="SUPFAM" id="SSF48264">
    <property type="entry name" value="Cytochrome P450"/>
    <property type="match status" value="1"/>
</dbReference>
<dbReference type="InterPro" id="IPR036396">
    <property type="entry name" value="Cyt_P450_sf"/>
</dbReference>
<protein>
    <submittedName>
        <fullName evidence="2">Cytochrome P450</fullName>
    </submittedName>
</protein>